<feature type="transmembrane region" description="Helical" evidence="7">
    <location>
        <begin position="216"/>
        <end position="238"/>
    </location>
</feature>
<evidence type="ECO:0000313" key="8">
    <source>
        <dbReference type="EMBL" id="KEO82296.1"/>
    </source>
</evidence>
<dbReference type="GO" id="GO:0008961">
    <property type="term" value="F:phosphatidylglycerol-prolipoprotein diacylglyceryl transferase activity"/>
    <property type="evidence" value="ECO:0007669"/>
    <property type="project" value="InterPro"/>
</dbReference>
<dbReference type="eggNOG" id="COG0682">
    <property type="taxonomic scope" value="Bacteria"/>
</dbReference>
<feature type="transmembrane region" description="Helical" evidence="7">
    <location>
        <begin position="88"/>
        <end position="107"/>
    </location>
</feature>
<dbReference type="PANTHER" id="PTHR30589:SF0">
    <property type="entry name" value="PHOSPHATIDYLGLYCEROL--PROLIPOPROTEIN DIACYLGLYCERYL TRANSFERASE"/>
    <property type="match status" value="1"/>
</dbReference>
<feature type="transmembrane region" description="Helical" evidence="7">
    <location>
        <begin position="45"/>
        <end position="68"/>
    </location>
</feature>
<dbReference type="STRING" id="1157490.EL26_16055"/>
<keyword evidence="2" id="KW-1003">Cell membrane</keyword>
<dbReference type="Pfam" id="PF01790">
    <property type="entry name" value="LGT"/>
    <property type="match status" value="1"/>
</dbReference>
<keyword evidence="5 7" id="KW-1133">Transmembrane helix</keyword>
<dbReference type="Proteomes" id="UP000027931">
    <property type="component" value="Unassembled WGS sequence"/>
</dbReference>
<evidence type="ECO:0000256" key="3">
    <source>
        <dbReference type="ARBA" id="ARBA00022679"/>
    </source>
</evidence>
<proteinExistence type="inferred from homology"/>
<feature type="transmembrane region" description="Helical" evidence="7">
    <location>
        <begin position="193"/>
        <end position="210"/>
    </location>
</feature>
<protein>
    <submittedName>
        <fullName evidence="8">Diacylglyceryl transferase</fullName>
    </submittedName>
</protein>
<dbReference type="AlphaFoldDB" id="A0A074LJE0"/>
<keyword evidence="9" id="KW-1185">Reference proteome</keyword>
<dbReference type="GO" id="GO:0042158">
    <property type="term" value="P:lipoprotein biosynthetic process"/>
    <property type="evidence" value="ECO:0007669"/>
    <property type="project" value="InterPro"/>
</dbReference>
<feature type="transmembrane region" description="Helical" evidence="7">
    <location>
        <begin position="12"/>
        <end position="33"/>
    </location>
</feature>
<evidence type="ECO:0000256" key="6">
    <source>
        <dbReference type="ARBA" id="ARBA00023136"/>
    </source>
</evidence>
<keyword evidence="3 8" id="KW-0808">Transferase</keyword>
<accession>A0A074LJE0</accession>
<evidence type="ECO:0000256" key="4">
    <source>
        <dbReference type="ARBA" id="ARBA00022692"/>
    </source>
</evidence>
<gene>
    <name evidence="8" type="ORF">EL26_16055</name>
</gene>
<comment type="similarity">
    <text evidence="1">Belongs to the Lgt family.</text>
</comment>
<reference evidence="8 9" key="1">
    <citation type="journal article" date="2013" name="Int. J. Syst. Evol. Microbiol.">
        <title>Tumebacillus flagellatus sp. nov., an alpha-amylase/pullulanase-producing bacterium isolated from cassava wastewater.</title>
        <authorList>
            <person name="Wang Q."/>
            <person name="Xie N."/>
            <person name="Qin Y."/>
            <person name="Shen N."/>
            <person name="Zhu J."/>
            <person name="Mi H."/>
            <person name="Huang R."/>
        </authorList>
    </citation>
    <scope>NUCLEOTIDE SEQUENCE [LARGE SCALE GENOMIC DNA]</scope>
    <source>
        <strain evidence="8 9">GST4</strain>
    </source>
</reference>
<dbReference type="GO" id="GO:0005886">
    <property type="term" value="C:plasma membrane"/>
    <property type="evidence" value="ECO:0007669"/>
    <property type="project" value="InterPro"/>
</dbReference>
<evidence type="ECO:0000313" key="9">
    <source>
        <dbReference type="Proteomes" id="UP000027931"/>
    </source>
</evidence>
<dbReference type="InterPro" id="IPR001640">
    <property type="entry name" value="Lgt"/>
</dbReference>
<evidence type="ECO:0000256" key="5">
    <source>
        <dbReference type="ARBA" id="ARBA00022989"/>
    </source>
</evidence>
<keyword evidence="6 7" id="KW-0472">Membrane</keyword>
<evidence type="ECO:0000256" key="7">
    <source>
        <dbReference type="SAM" id="Phobius"/>
    </source>
</evidence>
<dbReference type="OrthoDB" id="871140at2"/>
<evidence type="ECO:0000256" key="1">
    <source>
        <dbReference type="ARBA" id="ARBA00007150"/>
    </source>
</evidence>
<dbReference type="RefSeq" id="WP_038090719.1">
    <property type="nucleotide sequence ID" value="NZ_JMIR01000024.1"/>
</dbReference>
<organism evidence="8 9">
    <name type="scientific">Tumebacillus flagellatus</name>
    <dbReference type="NCBI Taxonomy" id="1157490"/>
    <lineage>
        <taxon>Bacteria</taxon>
        <taxon>Bacillati</taxon>
        <taxon>Bacillota</taxon>
        <taxon>Bacilli</taxon>
        <taxon>Bacillales</taxon>
        <taxon>Alicyclobacillaceae</taxon>
        <taxon>Tumebacillus</taxon>
    </lineage>
</organism>
<feature type="transmembrane region" description="Helical" evidence="7">
    <location>
        <begin position="164"/>
        <end position="181"/>
    </location>
</feature>
<sequence length="253" mass="28505">MTFPVYISIGSWSIHPHVLFESLAYFIGFRVYLWTRSKDRIPFKVSTLLLLGMILGAALGSKALYWFQDPKLTWAHITDLPYLMQGKTIVGGFLGGLIGVEIVKKCVGWTSRTGDDYTIPMIVGLAIGRIGCFLTGLADETCGNPTTWITGIDFGDGIPRHPTQLYEIAFLALLAGVLIFLKKRASLPNGGIFQLFMFCYLLFRLGVEFIKPVPHIYWIFSNIQIACILGLIHYINLLRQWPREAFKKETLHA</sequence>
<dbReference type="EMBL" id="JMIR01000024">
    <property type="protein sequence ID" value="KEO82296.1"/>
    <property type="molecule type" value="Genomic_DNA"/>
</dbReference>
<comment type="caution">
    <text evidence="8">The sequence shown here is derived from an EMBL/GenBank/DDBJ whole genome shotgun (WGS) entry which is preliminary data.</text>
</comment>
<dbReference type="PANTHER" id="PTHR30589">
    <property type="entry name" value="PROLIPOPROTEIN DIACYLGLYCERYL TRANSFERASE"/>
    <property type="match status" value="1"/>
</dbReference>
<keyword evidence="4 7" id="KW-0812">Transmembrane</keyword>
<name>A0A074LJE0_9BACL</name>
<evidence type="ECO:0000256" key="2">
    <source>
        <dbReference type="ARBA" id="ARBA00022475"/>
    </source>
</evidence>
<feature type="transmembrane region" description="Helical" evidence="7">
    <location>
        <begin position="119"/>
        <end position="138"/>
    </location>
</feature>